<reference evidence="2 3" key="1">
    <citation type="journal article" date="2011" name="PLoS ONE">
        <title>Cluster K Mycobacteriophages: Insights into the Evolutionary Origins of Mycobacteriophage TM4.</title>
        <authorList>
            <person name="Pope W.H."/>
            <person name="Ferreira C.M."/>
            <person name="Jacobs-Sera D."/>
            <person name="Benjamin R.C."/>
            <person name="Davis A.J."/>
            <person name="Dejong R.J."/>
            <person name="Elgin S.C."/>
            <person name="Guilfoile F.R."/>
            <person name="Forsyth M.H."/>
            <person name="Harris A.D."/>
            <person name="Harvey S.E."/>
            <person name="Hughes L.E."/>
            <person name="Hynes P.M."/>
            <person name="Jackson A.S."/>
            <person name="Jalal M.D."/>
            <person name="Macmurray E.A."/>
            <person name="Manley C.M."/>
            <person name="McDonough M.J."/>
            <person name="Mosier J.L."/>
            <person name="Osterbann L.J."/>
            <person name="Rabinowitz H.S."/>
            <person name="Rhyan C.N."/>
            <person name="Russell D.A."/>
            <person name="Saha M.S."/>
            <person name="Shaffer C.D."/>
            <person name="Simon S.E."/>
            <person name="Sims E.F."/>
            <person name="Tovar I.G."/>
            <person name="Weisser E.G."/>
            <person name="Wertz J.T."/>
            <person name="Weston-Hafer K.A."/>
            <person name="Williamson K.E."/>
            <person name="Zhang B."/>
            <person name="Cresawn S.G."/>
            <person name="Jain P."/>
            <person name="Piuri M."/>
            <person name="Jacobs W.R.Jr."/>
            <person name="Hendrix R.W."/>
            <person name="Hatfull G.F."/>
        </authorList>
    </citation>
    <scope>NUCLEOTIDE SEQUENCE [LARGE SCALE GENOMIC DNA]</scope>
    <source>
        <strain evidence="2">Rey</strain>
    </source>
</reference>
<keyword evidence="3" id="KW-1185">Reference proteome</keyword>
<dbReference type="RefSeq" id="YP_009605097.1">
    <property type="nucleotide sequence ID" value="NC_041971.1"/>
</dbReference>
<evidence type="ECO:0000313" key="2">
    <source>
        <dbReference type="EMBL" id="AEK10017.1"/>
    </source>
</evidence>
<dbReference type="KEGG" id="vg:40081029"/>
<name>G1D5G9_9CAUD</name>
<dbReference type="GeneID" id="40081029"/>
<feature type="region of interest" description="Disordered" evidence="1">
    <location>
        <begin position="50"/>
        <end position="77"/>
    </location>
</feature>
<evidence type="ECO:0000313" key="3">
    <source>
        <dbReference type="Proteomes" id="UP000008418"/>
    </source>
</evidence>
<gene>
    <name evidence="2" type="primary">117</name>
    <name evidence="2" type="ORF">PBI_REY_117</name>
</gene>
<evidence type="ECO:0000256" key="1">
    <source>
        <dbReference type="SAM" id="MobiDB-lite"/>
    </source>
</evidence>
<organism evidence="2 3">
    <name type="scientific">Mycobacterium phage Rey</name>
    <dbReference type="NCBI Taxonomy" id="1034115"/>
    <lineage>
        <taxon>Viruses</taxon>
        <taxon>Duplodnaviria</taxon>
        <taxon>Heunggongvirae</taxon>
        <taxon>Uroviricota</taxon>
        <taxon>Caudoviricetes</taxon>
        <taxon>Vilmaviridae</taxon>
        <taxon>Mclasvirinae</taxon>
        <taxon>Reyvirus</taxon>
        <taxon>Reyvirus rey</taxon>
    </lineage>
</organism>
<feature type="compositionally biased region" description="Basic and acidic residues" evidence="1">
    <location>
        <begin position="65"/>
        <end position="77"/>
    </location>
</feature>
<accession>G1D5G9</accession>
<dbReference type="EMBL" id="JF937105">
    <property type="protein sequence ID" value="AEK10017.1"/>
    <property type="molecule type" value="Genomic_DNA"/>
</dbReference>
<proteinExistence type="predicted"/>
<protein>
    <submittedName>
        <fullName evidence="2">Uncharacterized protein</fullName>
    </submittedName>
</protein>
<sequence>MVRPGTQRKASMTAKLRTGIAHIDIVRTVNDLIDQVEELKEFCYAVADEPAEAPKKATARKAPAKKAEDASEADKGE</sequence>
<dbReference type="Proteomes" id="UP000008418">
    <property type="component" value="Segment"/>
</dbReference>